<comment type="caution">
    <text evidence="2">The sequence shown here is derived from an EMBL/GenBank/DDBJ whole genome shotgun (WGS) entry which is preliminary data.</text>
</comment>
<sequence length="74" mass="7919">MFRAHAMAQDQLTAAIAARTGTAVTDLYPQIVASVVSAGLGTAMTRWVQHPSGSLVDLLRDVFDQIRAGLPEPR</sequence>
<evidence type="ECO:0000259" key="1">
    <source>
        <dbReference type="Pfam" id="PF17754"/>
    </source>
</evidence>
<protein>
    <recommendedName>
        <fullName evidence="1">MftR C-terminal domain-containing protein</fullName>
    </recommendedName>
</protein>
<accession>A0A4R7US11</accession>
<feature type="domain" description="MftR C-terminal" evidence="1">
    <location>
        <begin position="6"/>
        <end position="71"/>
    </location>
</feature>
<dbReference type="EMBL" id="SOCP01000035">
    <property type="protein sequence ID" value="TDV35379.1"/>
    <property type="molecule type" value="Genomic_DNA"/>
</dbReference>
<dbReference type="AlphaFoldDB" id="A0A4R7US11"/>
<dbReference type="InterPro" id="IPR041347">
    <property type="entry name" value="MftR_C"/>
</dbReference>
<organism evidence="2 3">
    <name type="scientific">Actinophytocola oryzae</name>
    <dbReference type="NCBI Taxonomy" id="502181"/>
    <lineage>
        <taxon>Bacteria</taxon>
        <taxon>Bacillati</taxon>
        <taxon>Actinomycetota</taxon>
        <taxon>Actinomycetes</taxon>
        <taxon>Pseudonocardiales</taxon>
        <taxon>Pseudonocardiaceae</taxon>
    </lineage>
</organism>
<dbReference type="Proteomes" id="UP000294927">
    <property type="component" value="Unassembled WGS sequence"/>
</dbReference>
<reference evidence="2 3" key="1">
    <citation type="submission" date="2019-03" db="EMBL/GenBank/DDBJ databases">
        <title>Genomic Encyclopedia of Archaeal and Bacterial Type Strains, Phase II (KMG-II): from individual species to whole genera.</title>
        <authorList>
            <person name="Goeker M."/>
        </authorList>
    </citation>
    <scope>NUCLEOTIDE SEQUENCE [LARGE SCALE GENOMIC DNA]</scope>
    <source>
        <strain evidence="2 3">DSM 45499</strain>
    </source>
</reference>
<keyword evidence="3" id="KW-1185">Reference proteome</keyword>
<dbReference type="Gene3D" id="1.10.357.10">
    <property type="entry name" value="Tetracycline Repressor, domain 2"/>
    <property type="match status" value="1"/>
</dbReference>
<proteinExistence type="predicted"/>
<evidence type="ECO:0000313" key="2">
    <source>
        <dbReference type="EMBL" id="TDV35379.1"/>
    </source>
</evidence>
<name>A0A4R7US11_9PSEU</name>
<dbReference type="Pfam" id="PF17754">
    <property type="entry name" value="TetR_C_14"/>
    <property type="match status" value="1"/>
</dbReference>
<gene>
    <name evidence="2" type="ORF">CLV71_1354</name>
</gene>
<evidence type="ECO:0000313" key="3">
    <source>
        <dbReference type="Proteomes" id="UP000294927"/>
    </source>
</evidence>